<dbReference type="Proteomes" id="UP001153709">
    <property type="component" value="Chromosome 8"/>
</dbReference>
<name>A0A9N9T534_DIABA</name>
<proteinExistence type="predicted"/>
<evidence type="ECO:0000313" key="2">
    <source>
        <dbReference type="Proteomes" id="UP001153709"/>
    </source>
</evidence>
<keyword evidence="2" id="KW-1185">Reference proteome</keyword>
<sequence>MSAIDISLNTDRVAHGFMPDDDVLYIHDTLHHVHGIRIRKFVQIATNDNDTWWTTIFNSTFNINYFYWTATSFP</sequence>
<protein>
    <submittedName>
        <fullName evidence="1">Uncharacterized protein</fullName>
    </submittedName>
</protein>
<accession>A0A9N9T534</accession>
<dbReference type="OrthoDB" id="6581954at2759"/>
<dbReference type="AlphaFoldDB" id="A0A9N9T534"/>
<dbReference type="EMBL" id="OU898283">
    <property type="protein sequence ID" value="CAG9838829.1"/>
    <property type="molecule type" value="Genomic_DNA"/>
</dbReference>
<evidence type="ECO:0000313" key="1">
    <source>
        <dbReference type="EMBL" id="CAG9838829.1"/>
    </source>
</evidence>
<reference evidence="1" key="1">
    <citation type="submission" date="2022-01" db="EMBL/GenBank/DDBJ databases">
        <authorList>
            <person name="King R."/>
        </authorList>
    </citation>
    <scope>NUCLEOTIDE SEQUENCE</scope>
</reference>
<organism evidence="1 2">
    <name type="scientific">Diabrotica balteata</name>
    <name type="common">Banded cucumber beetle</name>
    <dbReference type="NCBI Taxonomy" id="107213"/>
    <lineage>
        <taxon>Eukaryota</taxon>
        <taxon>Metazoa</taxon>
        <taxon>Ecdysozoa</taxon>
        <taxon>Arthropoda</taxon>
        <taxon>Hexapoda</taxon>
        <taxon>Insecta</taxon>
        <taxon>Pterygota</taxon>
        <taxon>Neoptera</taxon>
        <taxon>Endopterygota</taxon>
        <taxon>Coleoptera</taxon>
        <taxon>Polyphaga</taxon>
        <taxon>Cucujiformia</taxon>
        <taxon>Chrysomeloidea</taxon>
        <taxon>Chrysomelidae</taxon>
        <taxon>Galerucinae</taxon>
        <taxon>Diabroticina</taxon>
        <taxon>Diabroticites</taxon>
        <taxon>Diabrotica</taxon>
    </lineage>
</organism>
<gene>
    <name evidence="1" type="ORF">DIABBA_LOCUS11659</name>
</gene>